<evidence type="ECO:0000313" key="2">
    <source>
        <dbReference type="Proteomes" id="UP001213646"/>
    </source>
</evidence>
<dbReference type="EMBL" id="JAQPYX010000007">
    <property type="protein sequence ID" value="MDC7148005.1"/>
    <property type="molecule type" value="Genomic_DNA"/>
</dbReference>
<proteinExistence type="predicted"/>
<sequence>MMLEFKYIKDKGDLDSERSVFKVISDCNLGDFIAFRTKEISEDGISSKIELPFWFPDKRIKKGDTVVLYSKKRRINEKTNKDGSISHFFYWGNDTPLFLEDDDSVLLVEIRRWLAGN</sequence>
<name>A0AAW6HZ59_9BACT</name>
<dbReference type="Proteomes" id="UP001213646">
    <property type="component" value="Unassembled WGS sequence"/>
</dbReference>
<accession>A0AAW6HZ59</accession>
<evidence type="ECO:0000313" key="1">
    <source>
        <dbReference type="EMBL" id="MDC7148005.1"/>
    </source>
</evidence>
<organism evidence="1 2">
    <name type="scientific">Parabacteroides johnsonii</name>
    <dbReference type="NCBI Taxonomy" id="387661"/>
    <lineage>
        <taxon>Bacteria</taxon>
        <taxon>Pseudomonadati</taxon>
        <taxon>Bacteroidota</taxon>
        <taxon>Bacteroidia</taxon>
        <taxon>Bacteroidales</taxon>
        <taxon>Tannerellaceae</taxon>
        <taxon>Parabacteroides</taxon>
    </lineage>
</organism>
<reference evidence="1" key="1">
    <citation type="submission" date="2023-01" db="EMBL/GenBank/DDBJ databases">
        <title>Exploring GABA producing Bacteroides strains toward improving mental health.</title>
        <authorList>
            <person name="Yousuf B."/>
            <person name="Bouhlel N.E."/>
            <person name="Mottawea W."/>
            <person name="Hammami R."/>
        </authorList>
    </citation>
    <scope>NUCLEOTIDE SEQUENCE</scope>
    <source>
        <strain evidence="1">UO.H1047</strain>
    </source>
</reference>
<gene>
    <name evidence="1" type="ORF">PQG89_00985</name>
</gene>
<dbReference type="RefSeq" id="WP_195485118.1">
    <property type="nucleotide sequence ID" value="NZ_CAOJXY010000004.1"/>
</dbReference>
<dbReference type="AlphaFoldDB" id="A0AAW6HZ59"/>
<protein>
    <recommendedName>
        <fullName evidence="3">YopX protein domain-containing protein</fullName>
    </recommendedName>
</protein>
<evidence type="ECO:0008006" key="3">
    <source>
        <dbReference type="Google" id="ProtNLM"/>
    </source>
</evidence>
<comment type="caution">
    <text evidence="1">The sequence shown here is derived from an EMBL/GenBank/DDBJ whole genome shotgun (WGS) entry which is preliminary data.</text>
</comment>